<sequence length="63" mass="7156">MKAKLGNTIIEFWKISTSKPENEPWVLESFEKGQISWSGQFAMKTASKQQRIASGMTQKYSAD</sequence>
<reference evidence="1 2" key="1">
    <citation type="submission" date="2014-12" db="EMBL/GenBank/DDBJ databases">
        <title>Draft genome sequences of 10 type strains of Lactococcus.</title>
        <authorList>
            <person name="Sun Z."/>
            <person name="Zhong Z."/>
            <person name="Liu W."/>
            <person name="Zhang W."/>
            <person name="Zhang H."/>
        </authorList>
    </citation>
    <scope>NUCLEOTIDE SEQUENCE [LARGE SCALE GENOMIC DNA]</scope>
    <source>
        <strain evidence="1 2">DSM 21502</strain>
    </source>
</reference>
<accession>A0A2A5SSG0</accession>
<dbReference type="AlphaFoldDB" id="A0A2A5SSG0"/>
<organism evidence="1 2">
    <name type="scientific">Lactococcus cremoris subsp. tructae</name>
    <dbReference type="NCBI Taxonomy" id="542833"/>
    <lineage>
        <taxon>Bacteria</taxon>
        <taxon>Bacillati</taxon>
        <taxon>Bacillota</taxon>
        <taxon>Bacilli</taxon>
        <taxon>Lactobacillales</taxon>
        <taxon>Streptococcaceae</taxon>
        <taxon>Lactococcus</taxon>
    </lineage>
</organism>
<comment type="caution">
    <text evidence="1">The sequence shown here is derived from an EMBL/GenBank/DDBJ whole genome shotgun (WGS) entry which is preliminary data.</text>
</comment>
<protein>
    <submittedName>
        <fullName evidence="1">Uncharacterized protein</fullName>
    </submittedName>
</protein>
<evidence type="ECO:0000313" key="1">
    <source>
        <dbReference type="EMBL" id="PCS18058.1"/>
    </source>
</evidence>
<name>A0A2A5SSG0_LACLC</name>
<dbReference type="RefSeq" id="WP_257013513.1">
    <property type="nucleotide sequence ID" value="NZ_JXKC01000007.1"/>
</dbReference>
<proteinExistence type="predicted"/>
<gene>
    <name evidence="1" type="ORF">RU92_GL002363</name>
</gene>
<dbReference type="Proteomes" id="UP000218711">
    <property type="component" value="Unassembled WGS sequence"/>
</dbReference>
<evidence type="ECO:0000313" key="2">
    <source>
        <dbReference type="Proteomes" id="UP000218711"/>
    </source>
</evidence>
<dbReference type="EMBL" id="JXKC01000007">
    <property type="protein sequence ID" value="PCS18058.1"/>
    <property type="molecule type" value="Genomic_DNA"/>
</dbReference>